<comment type="caution">
    <text evidence="7">The sequence shown here is derived from an EMBL/GenBank/DDBJ whole genome shotgun (WGS) entry which is preliminary data.</text>
</comment>
<evidence type="ECO:0000256" key="4">
    <source>
        <dbReference type="ARBA" id="ARBA00023136"/>
    </source>
</evidence>
<dbReference type="InterPro" id="IPR010827">
    <property type="entry name" value="BamA/TamA_POTRA"/>
</dbReference>
<dbReference type="InterPro" id="IPR000184">
    <property type="entry name" value="Bac_surfAg_D15"/>
</dbReference>
<keyword evidence="4" id="KW-0472">Membrane</keyword>
<proteinExistence type="predicted"/>
<dbReference type="Pfam" id="PF01103">
    <property type="entry name" value="Omp85"/>
    <property type="match status" value="1"/>
</dbReference>
<dbReference type="PANTHER" id="PTHR12815">
    <property type="entry name" value="SORTING AND ASSEMBLY MACHINERY SAMM50 PROTEIN FAMILY MEMBER"/>
    <property type="match status" value="1"/>
</dbReference>
<dbReference type="Pfam" id="PF07244">
    <property type="entry name" value="POTRA"/>
    <property type="match status" value="4"/>
</dbReference>
<dbReference type="RefSeq" id="WP_263371229.1">
    <property type="nucleotide sequence ID" value="NZ_JAGSYD010000002.1"/>
</dbReference>
<dbReference type="EMBL" id="JBHSWI010000001">
    <property type="protein sequence ID" value="MFC6646833.1"/>
    <property type="molecule type" value="Genomic_DNA"/>
</dbReference>
<reference evidence="8" key="1">
    <citation type="journal article" date="2019" name="Int. J. Syst. Evol. Microbiol.">
        <title>The Global Catalogue of Microorganisms (GCM) 10K type strain sequencing project: providing services to taxonomists for standard genome sequencing and annotation.</title>
        <authorList>
            <consortium name="The Broad Institute Genomics Platform"/>
            <consortium name="The Broad Institute Genome Sequencing Center for Infectious Disease"/>
            <person name="Wu L."/>
            <person name="Ma J."/>
        </authorList>
    </citation>
    <scope>NUCLEOTIDE SEQUENCE [LARGE SCALE GENOMIC DNA]</scope>
    <source>
        <strain evidence="8">CGMCC 1.16026</strain>
    </source>
</reference>
<feature type="compositionally biased region" description="Polar residues" evidence="5">
    <location>
        <begin position="75"/>
        <end position="92"/>
    </location>
</feature>
<protein>
    <submittedName>
        <fullName evidence="7">POTRA domain-containing protein</fullName>
    </submittedName>
</protein>
<keyword evidence="2" id="KW-1134">Transmembrane beta strand</keyword>
<dbReference type="Gene3D" id="3.10.20.310">
    <property type="entry name" value="membrane protein fhac"/>
    <property type="match status" value="5"/>
</dbReference>
<accession>A0ABW1ZCQ9</accession>
<evidence type="ECO:0000256" key="3">
    <source>
        <dbReference type="ARBA" id="ARBA00022692"/>
    </source>
</evidence>
<feature type="region of interest" description="Disordered" evidence="5">
    <location>
        <begin position="44"/>
        <end position="92"/>
    </location>
</feature>
<keyword evidence="8" id="KW-1185">Reference proteome</keyword>
<sequence length="1142" mass="124430">MGRVGYRASESGRVGEAMRWVAFAAVIAWLLVAAVQASAQQTGVVPSTPSADPNPPAVPNAQTSPQVPAQVPQADVTTPTQSDASTKNVGSNGAITNVLPALDHSVWSQGGKRVSAIQFDGVSFSEADKIRGELKQKPGTTLNPDDVRTDLRLLFRSGRYRDINANAKQNADGSITLIYTGTARYYVGRVEVNGISSERLASLETFATKLDPGTAYTESQIPAAVNSIMASLAENGYFEPLVDVRTTTDDVGAQVNATFVVNVGPQARVGKVAVDGNDPGISVEDFRKKGSLNCGRLSRLFNHACTPKVTRDTASTALSGVRGYYQKRDRLEGTISLQKQDYVAARKQLDFTFLANQGPSVKVVINGAKISNSRKKLLVPIYEEGAVDIDLLNEGAFNIRDYMQQQGYFNARDEVKRTQNGPNAETVQYDVDKGQKHKVIDVSIKGNKYFSMDTIQERLRVKKGDLYQRSGVYSTQLVNADVASIESLYRASGFTRVKVSSSVAERDKDPAGNALKIATIKVLFTVVEGDQQKFGEVKLAGVDASREKVVHSLLSTEEGQPFSLITLSGDRDAILSYYLANGFEHARIEFDQQPQADDPTATDVTMNVTEGRQVFIDKVLLSGRRYTKQSLVDKQVLVHEGQPLDQSALLQTQRNLYNLALFNEVNAAVQNPTGRAPEKNVLIQLTEAKRWDVTYGFGFEAQTGTPQFGPTQTGRRVTAAQNGQAGVSPRVSADISRINLFGTQKSLTLHTTYGLLEKVATLSLNNPQFLGKPTLTASVSGGYSNVQNITTFQASTLQGDFRVSQKYGKADTFIYDFQYRRTSVNSNSLEITPNLVGQFAQPVTVGGPGFTYFHDTRDPSPLDAQKGVYYSVQEFFSYGYFGAESNFSRTDLSHSSYYTFGKHKYTIARNTRVAFENYFGGSSGVSDLSQINQIANCSGDQSDANSLLNRNATCNPIPLPERLYAGGATSHRGFGINQAGPRDLTTGYPVGGSGAVVNSIELRMPPPTLPFVGQSVSFVLFHDMGNVFRSPRDMFSSIKNFHQPNESTCSDLSLPAGAPARQPGESNTDYYGQFAGNCSFNYYSHAVGLGARYKTPVGPIRLDFSYNLNPPVYPVFTDYTTNGPYVGHGSHFNFFFSIGQAF</sequence>
<evidence type="ECO:0000313" key="7">
    <source>
        <dbReference type="EMBL" id="MFC6646833.1"/>
    </source>
</evidence>
<dbReference type="PROSITE" id="PS51779">
    <property type="entry name" value="POTRA"/>
    <property type="match status" value="1"/>
</dbReference>
<dbReference type="Proteomes" id="UP001596391">
    <property type="component" value="Unassembled WGS sequence"/>
</dbReference>
<dbReference type="InterPro" id="IPR039910">
    <property type="entry name" value="D15-like"/>
</dbReference>
<gene>
    <name evidence="7" type="ORF">ACFQBQ_14840</name>
</gene>
<evidence type="ECO:0000256" key="1">
    <source>
        <dbReference type="ARBA" id="ARBA00004370"/>
    </source>
</evidence>
<dbReference type="InterPro" id="IPR034746">
    <property type="entry name" value="POTRA"/>
</dbReference>
<dbReference type="Gene3D" id="2.40.160.50">
    <property type="entry name" value="membrane protein fhac: a member of the omp85/tpsb transporter family"/>
    <property type="match status" value="1"/>
</dbReference>
<evidence type="ECO:0000256" key="5">
    <source>
        <dbReference type="SAM" id="MobiDB-lite"/>
    </source>
</evidence>
<evidence type="ECO:0000256" key="2">
    <source>
        <dbReference type="ARBA" id="ARBA00022452"/>
    </source>
</evidence>
<evidence type="ECO:0000259" key="6">
    <source>
        <dbReference type="PROSITE" id="PS51779"/>
    </source>
</evidence>
<keyword evidence="3" id="KW-0812">Transmembrane</keyword>
<organism evidence="7 8">
    <name type="scientific">Granulicella cerasi</name>
    <dbReference type="NCBI Taxonomy" id="741063"/>
    <lineage>
        <taxon>Bacteria</taxon>
        <taxon>Pseudomonadati</taxon>
        <taxon>Acidobacteriota</taxon>
        <taxon>Terriglobia</taxon>
        <taxon>Terriglobales</taxon>
        <taxon>Acidobacteriaceae</taxon>
        <taxon>Granulicella</taxon>
    </lineage>
</organism>
<feature type="domain" description="POTRA" evidence="6">
    <location>
        <begin position="437"/>
        <end position="529"/>
    </location>
</feature>
<name>A0ABW1ZCQ9_9BACT</name>
<evidence type="ECO:0000313" key="8">
    <source>
        <dbReference type="Proteomes" id="UP001596391"/>
    </source>
</evidence>
<comment type="subcellular location">
    <subcellularLocation>
        <location evidence="1">Membrane</location>
    </subcellularLocation>
</comment>
<dbReference type="PANTHER" id="PTHR12815:SF18">
    <property type="entry name" value="SORTING AND ASSEMBLY MACHINERY COMPONENT 50 HOMOLOG"/>
    <property type="match status" value="1"/>
</dbReference>